<dbReference type="InterPro" id="IPR027417">
    <property type="entry name" value="P-loop_NTPase"/>
</dbReference>
<reference evidence="4" key="2">
    <citation type="submission" date="2018-07" db="EMBL/GenBank/DDBJ databases">
        <authorList>
            <consortium name="NCBI Pathogen Detection Project"/>
        </authorList>
    </citation>
    <scope>NUCLEOTIDE SEQUENCE</scope>
    <source>
        <strain evidence="4">11-7467</strain>
        <strain evidence="3">Salmonella enterica</strain>
    </source>
</reference>
<evidence type="ECO:0000313" key="5">
    <source>
        <dbReference type="EMBL" id="MKI16724.1"/>
    </source>
</evidence>
<dbReference type="Proteomes" id="UP000839931">
    <property type="component" value="Unassembled WGS sequence"/>
</dbReference>
<evidence type="ECO:0000313" key="2">
    <source>
        <dbReference type="EMBL" id="EBX9259544.1"/>
    </source>
</evidence>
<proteinExistence type="predicted"/>
<dbReference type="EMBL" id="DAAUAL010000046">
    <property type="protein sequence ID" value="HAF0873609.1"/>
    <property type="molecule type" value="Genomic_DNA"/>
</dbReference>
<comment type="caution">
    <text evidence="4">The sequence shown here is derived from an EMBL/GenBank/DDBJ whole genome shotgun (WGS) entry which is preliminary data.</text>
</comment>
<evidence type="ECO:0000259" key="1">
    <source>
        <dbReference type="Pfam" id="PF13175"/>
    </source>
</evidence>
<name>A0A3T6VNG5_SALET</name>
<evidence type="ECO:0000313" key="3">
    <source>
        <dbReference type="EMBL" id="HAB3566102.1"/>
    </source>
</evidence>
<reference evidence="4" key="1">
    <citation type="journal article" date="2018" name="Genome Biol.">
        <title>SKESA: strategic k-mer extension for scrupulous assemblies.</title>
        <authorList>
            <person name="Souvorov A."/>
            <person name="Agarwala R."/>
            <person name="Lipman D.J."/>
        </authorList>
    </citation>
    <scope>NUCLEOTIDE SEQUENCE</scope>
    <source>
        <strain evidence="4">11-7467</strain>
        <strain evidence="3">Salmonella enterica</strain>
    </source>
</reference>
<dbReference type="Pfam" id="PF13175">
    <property type="entry name" value="AAA_15"/>
    <property type="match status" value="1"/>
</dbReference>
<dbReference type="EMBL" id="DAAGLP010000028">
    <property type="protein sequence ID" value="HAB3566102.1"/>
    <property type="molecule type" value="Genomic_DNA"/>
</dbReference>
<dbReference type="RefSeq" id="WP_198444968.1">
    <property type="nucleotide sequence ID" value="NZ_JAUKRA010000001.1"/>
</dbReference>
<sequence length="47" mass="5229">MEIVSFKVSQYRSISGEISSDNFNGLTIVGQNNSGKTNLLKAMRVFF</sequence>
<protein>
    <submittedName>
        <fullName evidence="4">AAA family ATPase</fullName>
    </submittedName>
</protein>
<gene>
    <name evidence="5" type="ORF">D6R61_23985</name>
    <name evidence="2" type="ORF">DT169_23910</name>
    <name evidence="4" type="ORF">G9F66_003959</name>
    <name evidence="3" type="ORF">GJE36_23080</name>
</gene>
<evidence type="ECO:0000313" key="4">
    <source>
        <dbReference type="EMBL" id="HAF0873609.1"/>
    </source>
</evidence>
<dbReference type="Gene3D" id="3.40.50.300">
    <property type="entry name" value="P-loop containing nucleotide triphosphate hydrolases"/>
    <property type="match status" value="1"/>
</dbReference>
<dbReference type="AlphaFoldDB" id="A0A3T6VNG5"/>
<dbReference type="EMBL" id="RUBA01000042">
    <property type="protein sequence ID" value="MKI16724.1"/>
    <property type="molecule type" value="Genomic_DNA"/>
</dbReference>
<feature type="domain" description="Endonuclease GajA/Old nuclease/RecF-like AAA" evidence="1">
    <location>
        <begin position="1"/>
        <end position="47"/>
    </location>
</feature>
<organism evidence="4">
    <name type="scientific">Salmonella enterica subsp. enterica serovar Heidelberg</name>
    <dbReference type="NCBI Taxonomy" id="611"/>
    <lineage>
        <taxon>Bacteria</taxon>
        <taxon>Pseudomonadati</taxon>
        <taxon>Pseudomonadota</taxon>
        <taxon>Gammaproteobacteria</taxon>
        <taxon>Enterobacterales</taxon>
        <taxon>Enterobacteriaceae</taxon>
        <taxon>Salmonella</taxon>
    </lineage>
</organism>
<reference evidence="5" key="3">
    <citation type="submission" date="2018-09" db="EMBL/GenBank/DDBJ databases">
        <authorList>
            <person name="Ashton P.M."/>
            <person name="Dallman T."/>
            <person name="Nair S."/>
            <person name="De Pinna E."/>
            <person name="Peters T."/>
            <person name="Grant K."/>
        </authorList>
    </citation>
    <scope>NUCLEOTIDE SEQUENCE [LARGE SCALE GENOMIC DNA]</scope>
    <source>
        <strain evidence="2">370942</strain>
        <strain evidence="5">528468</strain>
    </source>
</reference>
<dbReference type="EMBL" id="AAHMQS010000034">
    <property type="protein sequence ID" value="EBX9259544.1"/>
    <property type="molecule type" value="Genomic_DNA"/>
</dbReference>
<dbReference type="SUPFAM" id="SSF52540">
    <property type="entry name" value="P-loop containing nucleoside triphosphate hydrolases"/>
    <property type="match status" value="1"/>
</dbReference>
<dbReference type="Proteomes" id="UP000839523">
    <property type="component" value="Unassembled WGS sequence"/>
</dbReference>
<dbReference type="InterPro" id="IPR041685">
    <property type="entry name" value="AAA_GajA/Old/RecF-like"/>
</dbReference>
<accession>A0A3T6VNG5</accession>
<feature type="non-terminal residue" evidence="4">
    <location>
        <position position="47"/>
    </location>
</feature>